<dbReference type="InterPro" id="IPR006685">
    <property type="entry name" value="MscS_channel_2nd"/>
</dbReference>
<dbReference type="Pfam" id="PF00924">
    <property type="entry name" value="MS_channel_2nd"/>
    <property type="match status" value="1"/>
</dbReference>
<dbReference type="InterPro" id="IPR052702">
    <property type="entry name" value="MscS-like_channel"/>
</dbReference>
<evidence type="ECO:0000259" key="10">
    <source>
        <dbReference type="Pfam" id="PF00924"/>
    </source>
</evidence>
<evidence type="ECO:0000256" key="8">
    <source>
        <dbReference type="SAM" id="Phobius"/>
    </source>
</evidence>
<dbReference type="InterPro" id="IPR011066">
    <property type="entry name" value="MscS_channel_C_sf"/>
</dbReference>
<organism evidence="11 12">
    <name type="scientific">Dinghuibacter silviterrae</name>
    <dbReference type="NCBI Taxonomy" id="1539049"/>
    <lineage>
        <taxon>Bacteria</taxon>
        <taxon>Pseudomonadati</taxon>
        <taxon>Bacteroidota</taxon>
        <taxon>Chitinophagia</taxon>
        <taxon>Chitinophagales</taxon>
        <taxon>Chitinophagaceae</taxon>
        <taxon>Dinghuibacter</taxon>
    </lineage>
</organism>
<feature type="transmembrane region" description="Helical" evidence="8">
    <location>
        <begin position="413"/>
        <end position="433"/>
    </location>
</feature>
<keyword evidence="5 8" id="KW-1133">Transmembrane helix</keyword>
<keyword evidence="12" id="KW-1185">Reference proteome</keyword>
<evidence type="ECO:0000313" key="11">
    <source>
        <dbReference type="EMBL" id="TDW95930.1"/>
    </source>
</evidence>
<dbReference type="Gene3D" id="2.30.30.60">
    <property type="match status" value="1"/>
</dbReference>
<evidence type="ECO:0000256" key="4">
    <source>
        <dbReference type="ARBA" id="ARBA00022692"/>
    </source>
</evidence>
<evidence type="ECO:0000256" key="2">
    <source>
        <dbReference type="ARBA" id="ARBA00008017"/>
    </source>
</evidence>
<comment type="similarity">
    <text evidence="2">Belongs to the MscS (TC 1.A.23) family.</text>
</comment>
<dbReference type="RefSeq" id="WP_133995743.1">
    <property type="nucleotide sequence ID" value="NZ_SODV01000002.1"/>
</dbReference>
<dbReference type="InterPro" id="IPR011014">
    <property type="entry name" value="MscS_channel_TM-2"/>
</dbReference>
<evidence type="ECO:0000256" key="1">
    <source>
        <dbReference type="ARBA" id="ARBA00004651"/>
    </source>
</evidence>
<feature type="transmembrane region" description="Helical" evidence="8">
    <location>
        <begin position="567"/>
        <end position="587"/>
    </location>
</feature>
<dbReference type="SUPFAM" id="SSF50182">
    <property type="entry name" value="Sm-like ribonucleoproteins"/>
    <property type="match status" value="1"/>
</dbReference>
<reference evidence="11 12" key="1">
    <citation type="submission" date="2019-03" db="EMBL/GenBank/DDBJ databases">
        <title>Genomic Encyclopedia of Type Strains, Phase IV (KMG-IV): sequencing the most valuable type-strain genomes for metagenomic binning, comparative biology and taxonomic classification.</title>
        <authorList>
            <person name="Goeker M."/>
        </authorList>
    </citation>
    <scope>NUCLEOTIDE SEQUENCE [LARGE SCALE GENOMIC DNA]</scope>
    <source>
        <strain evidence="11 12">DSM 100059</strain>
    </source>
</reference>
<dbReference type="AlphaFoldDB" id="A0A4R8DG43"/>
<accession>A0A4R8DG43</accession>
<feature type="chain" id="PRO_5020847477" evidence="9">
    <location>
        <begin position="21"/>
        <end position="815"/>
    </location>
</feature>
<feature type="transmembrane region" description="Helical" evidence="8">
    <location>
        <begin position="642"/>
        <end position="669"/>
    </location>
</feature>
<dbReference type="Proteomes" id="UP000294498">
    <property type="component" value="Unassembled WGS sequence"/>
</dbReference>
<keyword evidence="3" id="KW-1003">Cell membrane</keyword>
<sequence length="815" mass="91985">MAKHFALLACLLCYTWMIQAQDTSHHPVPDTAGHLAHQTPGKPAKTEKKRLEYFRDTIRRERRKFDSTFFSDIKVPTTGDYARALGNVYQTMTDIPSDISSFDRLPSIGKSLDLDDSALEVVNTRMSQNDRTFNVRNLQMINTLLDVLDKNTDDYSDYLDQCDSTLEEVRNNISDLRKDTLMRAIFRDSSLRNAFQPQLQLLKEKWREIDSLVTEDGRIINTLKSQASAHSMLIGELIAKVDLELKAVGTRAFAKEQPFLWEEGTRRQRLSADDYKESIGEERAMTKFYFTNTRSNRSWLLIMGLVFFLWVAGNFRTLKRLHKLDVVGKLGLSNLGPIPVGATLIFMLSLAPFYDMHAPAIYIESVQLLSMIVVTFMLRKKKVPAQTLFGWVIFVVLFLLLPVTRILLPSTQIQRWATLLINSAALLLGVYYITHLKKTFGKWTTFAVGLYLLLNLLAVICNLTSRVTLSQIFGYTAAYAFAQIVSLTIFTQVVVESFLLQVQTSRLRKRYPEAFEVSSVSKSVRRFSMIVAVIIWLIVFTINLNLFDALNDVLVEFFTKVRKVGNFNFSIGGILLFMGIIWAANFLQKYISYFFGDTGDDAAFDDKGQRSRLMVTRLILLIVGFLLAVAASGLAVDRITVILGALGVGVGLGLQNIVNNFVSGIILIFDRPLRIGDTVDIGDKRGRVKEIGIRAITLLTEDGAEVIIPTGDVLSHNIVNWTLSNNHARVALSFTMDKPENADAIDLDGIRKLIQENHNVLQQRAPEVSLNAVNTKTVELRIFFWIVDFNKEGATAAEVKTAIYRFFEEKGIVIA</sequence>
<gene>
    <name evidence="11" type="ORF">EDB95_3751</name>
</gene>
<evidence type="ECO:0000256" key="5">
    <source>
        <dbReference type="ARBA" id="ARBA00022989"/>
    </source>
</evidence>
<dbReference type="GO" id="GO:0008381">
    <property type="term" value="F:mechanosensitive monoatomic ion channel activity"/>
    <property type="evidence" value="ECO:0007669"/>
    <property type="project" value="UniProtKB-ARBA"/>
</dbReference>
<dbReference type="Gene3D" id="1.10.287.1260">
    <property type="match status" value="1"/>
</dbReference>
<dbReference type="PANTHER" id="PTHR30347:SF1">
    <property type="entry name" value="MECHANOSENSITIVE CHANNEL MSCK"/>
    <property type="match status" value="1"/>
</dbReference>
<dbReference type="SUPFAM" id="SSF82689">
    <property type="entry name" value="Mechanosensitive channel protein MscS (YggB), C-terminal domain"/>
    <property type="match status" value="1"/>
</dbReference>
<dbReference type="InterPro" id="IPR023408">
    <property type="entry name" value="MscS_beta-dom_sf"/>
</dbReference>
<feature type="transmembrane region" description="Helical" evidence="8">
    <location>
        <begin position="445"/>
        <end position="465"/>
    </location>
</feature>
<dbReference type="OrthoDB" id="9809206at2"/>
<feature type="domain" description="Mechanosensitive ion channel MscS" evidence="10">
    <location>
        <begin position="656"/>
        <end position="722"/>
    </location>
</feature>
<proteinExistence type="inferred from homology"/>
<feature type="region of interest" description="Disordered" evidence="7">
    <location>
        <begin position="27"/>
        <end position="46"/>
    </location>
</feature>
<dbReference type="GO" id="GO:0005886">
    <property type="term" value="C:plasma membrane"/>
    <property type="evidence" value="ECO:0007669"/>
    <property type="project" value="UniProtKB-SubCell"/>
</dbReference>
<protein>
    <submittedName>
        <fullName evidence="11">Mechanosensitive ion channel-like protein</fullName>
    </submittedName>
</protein>
<keyword evidence="9" id="KW-0732">Signal</keyword>
<feature type="transmembrane region" description="Helical" evidence="8">
    <location>
        <begin position="618"/>
        <end position="636"/>
    </location>
</feature>
<comment type="subcellular location">
    <subcellularLocation>
        <location evidence="1">Cell membrane</location>
        <topology evidence="1">Multi-pass membrane protein</topology>
    </subcellularLocation>
</comment>
<keyword evidence="6 8" id="KW-0472">Membrane</keyword>
<name>A0A4R8DG43_9BACT</name>
<feature type="transmembrane region" description="Helical" evidence="8">
    <location>
        <begin position="477"/>
        <end position="500"/>
    </location>
</feature>
<comment type="caution">
    <text evidence="11">The sequence shown here is derived from an EMBL/GenBank/DDBJ whole genome shotgun (WGS) entry which is preliminary data.</text>
</comment>
<feature type="transmembrane region" description="Helical" evidence="8">
    <location>
        <begin position="330"/>
        <end position="354"/>
    </location>
</feature>
<dbReference type="EMBL" id="SODV01000002">
    <property type="protein sequence ID" value="TDW95930.1"/>
    <property type="molecule type" value="Genomic_DNA"/>
</dbReference>
<dbReference type="SUPFAM" id="SSF82861">
    <property type="entry name" value="Mechanosensitive channel protein MscS (YggB), transmembrane region"/>
    <property type="match status" value="1"/>
</dbReference>
<feature type="transmembrane region" description="Helical" evidence="8">
    <location>
        <begin position="388"/>
        <end position="407"/>
    </location>
</feature>
<evidence type="ECO:0000313" key="12">
    <source>
        <dbReference type="Proteomes" id="UP000294498"/>
    </source>
</evidence>
<evidence type="ECO:0000256" key="6">
    <source>
        <dbReference type="ARBA" id="ARBA00023136"/>
    </source>
</evidence>
<feature type="signal peptide" evidence="9">
    <location>
        <begin position="1"/>
        <end position="20"/>
    </location>
</feature>
<evidence type="ECO:0000256" key="9">
    <source>
        <dbReference type="SAM" id="SignalP"/>
    </source>
</evidence>
<dbReference type="Gene3D" id="3.30.70.100">
    <property type="match status" value="1"/>
</dbReference>
<feature type="transmembrane region" description="Helical" evidence="8">
    <location>
        <begin position="299"/>
        <end position="318"/>
    </location>
</feature>
<feature type="transmembrane region" description="Helical" evidence="8">
    <location>
        <begin position="527"/>
        <end position="547"/>
    </location>
</feature>
<dbReference type="PANTHER" id="PTHR30347">
    <property type="entry name" value="POTASSIUM CHANNEL RELATED"/>
    <property type="match status" value="1"/>
</dbReference>
<keyword evidence="4 8" id="KW-0812">Transmembrane</keyword>
<evidence type="ECO:0000256" key="7">
    <source>
        <dbReference type="SAM" id="MobiDB-lite"/>
    </source>
</evidence>
<dbReference type="InterPro" id="IPR010920">
    <property type="entry name" value="LSM_dom_sf"/>
</dbReference>
<evidence type="ECO:0000256" key="3">
    <source>
        <dbReference type="ARBA" id="ARBA00022475"/>
    </source>
</evidence>